<dbReference type="Gene3D" id="1.10.4040.10">
    <property type="entry name" value="Penicillinase repressor domain"/>
    <property type="match status" value="1"/>
</dbReference>
<dbReference type="AlphaFoldDB" id="A0A517NCY3"/>
<evidence type="ECO:0000256" key="4">
    <source>
        <dbReference type="ARBA" id="ARBA00023163"/>
    </source>
</evidence>
<protein>
    <submittedName>
        <fullName evidence="6">Penicillinase repressor</fullName>
    </submittedName>
</protein>
<dbReference type="Proteomes" id="UP000318538">
    <property type="component" value="Chromosome"/>
</dbReference>
<dbReference type="InterPro" id="IPR005650">
    <property type="entry name" value="BlaI_family"/>
</dbReference>
<dbReference type="Gene3D" id="1.10.10.10">
    <property type="entry name" value="Winged helix-like DNA-binding domain superfamily/Winged helix DNA-binding domain"/>
    <property type="match status" value="1"/>
</dbReference>
<dbReference type="InterPro" id="IPR036390">
    <property type="entry name" value="WH_DNA-bd_sf"/>
</dbReference>
<reference evidence="6 7" key="1">
    <citation type="submission" date="2019-02" db="EMBL/GenBank/DDBJ databases">
        <title>Deep-cultivation of Planctomycetes and their phenomic and genomic characterization uncovers novel biology.</title>
        <authorList>
            <person name="Wiegand S."/>
            <person name="Jogler M."/>
            <person name="Boedeker C."/>
            <person name="Pinto D."/>
            <person name="Vollmers J."/>
            <person name="Rivas-Marin E."/>
            <person name="Kohn T."/>
            <person name="Peeters S.H."/>
            <person name="Heuer A."/>
            <person name="Rast P."/>
            <person name="Oberbeckmann S."/>
            <person name="Bunk B."/>
            <person name="Jeske O."/>
            <person name="Meyerdierks A."/>
            <person name="Storesund J.E."/>
            <person name="Kallscheuer N."/>
            <person name="Luecker S."/>
            <person name="Lage O.M."/>
            <person name="Pohl T."/>
            <person name="Merkel B.J."/>
            <person name="Hornburger P."/>
            <person name="Mueller R.-W."/>
            <person name="Bruemmer F."/>
            <person name="Labrenz M."/>
            <person name="Spormann A.M."/>
            <person name="Op den Camp H."/>
            <person name="Overmann J."/>
            <person name="Amann R."/>
            <person name="Jetten M.S.M."/>
            <person name="Mascher T."/>
            <person name="Medema M.H."/>
            <person name="Devos D.P."/>
            <person name="Kaster A.-K."/>
            <person name="Ovreas L."/>
            <person name="Rohde M."/>
            <person name="Galperin M.Y."/>
            <person name="Jogler C."/>
        </authorList>
    </citation>
    <scope>NUCLEOTIDE SEQUENCE [LARGE SCALE GENOMIC DNA]</scope>
    <source>
        <strain evidence="6 7">K22_7</strain>
    </source>
</reference>
<evidence type="ECO:0000256" key="1">
    <source>
        <dbReference type="ARBA" id="ARBA00011046"/>
    </source>
</evidence>
<evidence type="ECO:0000256" key="3">
    <source>
        <dbReference type="ARBA" id="ARBA00023125"/>
    </source>
</evidence>
<dbReference type="RefSeq" id="WP_145170874.1">
    <property type="nucleotide sequence ID" value="NZ_CP036525.1"/>
</dbReference>
<dbReference type="SUPFAM" id="SSF46785">
    <property type="entry name" value="Winged helix' DNA-binding domain"/>
    <property type="match status" value="1"/>
</dbReference>
<dbReference type="EMBL" id="CP036525">
    <property type="protein sequence ID" value="QDT05000.1"/>
    <property type="molecule type" value="Genomic_DNA"/>
</dbReference>
<keyword evidence="7" id="KW-1185">Reference proteome</keyword>
<evidence type="ECO:0000256" key="5">
    <source>
        <dbReference type="SAM" id="MobiDB-lite"/>
    </source>
</evidence>
<sequence length="144" mass="16560">MAKPDSTPLTEAQREIMEVVWDQEEVTVSQVRQRLAQRREVARNTIQTMIVRLEERGWLKHREEGRTFWYSANRPRTASLGAKVAQMVDRLFAGSPEEMVTALMEYRGLSADEADRIREMIDTAEVKSSKNPNRKLNKKPGGQS</sequence>
<comment type="similarity">
    <text evidence="1">Belongs to the BlaI transcriptional regulatory family.</text>
</comment>
<feature type="region of interest" description="Disordered" evidence="5">
    <location>
        <begin position="123"/>
        <end position="144"/>
    </location>
</feature>
<keyword evidence="4" id="KW-0804">Transcription</keyword>
<dbReference type="PIRSF" id="PIRSF019455">
    <property type="entry name" value="CopR_AtkY"/>
    <property type="match status" value="1"/>
</dbReference>
<evidence type="ECO:0000313" key="6">
    <source>
        <dbReference type="EMBL" id="QDT05000.1"/>
    </source>
</evidence>
<dbReference type="KEGG" id="rlc:K227x_33980"/>
<dbReference type="InterPro" id="IPR036388">
    <property type="entry name" value="WH-like_DNA-bd_sf"/>
</dbReference>
<evidence type="ECO:0000256" key="2">
    <source>
        <dbReference type="ARBA" id="ARBA00023015"/>
    </source>
</evidence>
<keyword evidence="3" id="KW-0238">DNA-binding</keyword>
<dbReference type="Pfam" id="PF03965">
    <property type="entry name" value="Penicillinase_R"/>
    <property type="match status" value="1"/>
</dbReference>
<keyword evidence="2" id="KW-0805">Transcription regulation</keyword>
<accession>A0A517NCY3</accession>
<name>A0A517NCY3_9BACT</name>
<dbReference type="GO" id="GO:0003677">
    <property type="term" value="F:DNA binding"/>
    <property type="evidence" value="ECO:0007669"/>
    <property type="project" value="UniProtKB-KW"/>
</dbReference>
<proteinExistence type="inferred from homology"/>
<dbReference type="GO" id="GO:0045892">
    <property type="term" value="P:negative regulation of DNA-templated transcription"/>
    <property type="evidence" value="ECO:0007669"/>
    <property type="project" value="InterPro"/>
</dbReference>
<organism evidence="6 7">
    <name type="scientific">Rubripirellula lacrimiformis</name>
    <dbReference type="NCBI Taxonomy" id="1930273"/>
    <lineage>
        <taxon>Bacteria</taxon>
        <taxon>Pseudomonadati</taxon>
        <taxon>Planctomycetota</taxon>
        <taxon>Planctomycetia</taxon>
        <taxon>Pirellulales</taxon>
        <taxon>Pirellulaceae</taxon>
        <taxon>Rubripirellula</taxon>
    </lineage>
</organism>
<dbReference type="OrthoDB" id="214792at2"/>
<evidence type="ECO:0000313" key="7">
    <source>
        <dbReference type="Proteomes" id="UP000318538"/>
    </source>
</evidence>
<gene>
    <name evidence="6" type="primary">blaI_1</name>
    <name evidence="6" type="ORF">K227x_33980</name>
</gene>